<comment type="subcellular location">
    <subcellularLocation>
        <location evidence="1">Secreted</location>
        <location evidence="1">Extracellular space</location>
        <location evidence="1">Extracellular matrix</location>
    </subcellularLocation>
</comment>
<dbReference type="CDD" id="cd05877">
    <property type="entry name" value="Ig_LP_like"/>
    <property type="match status" value="1"/>
</dbReference>
<proteinExistence type="inferred from homology"/>
<dbReference type="GO" id="GO:0005540">
    <property type="term" value="F:hyaluronic acid binding"/>
    <property type="evidence" value="ECO:0007669"/>
    <property type="project" value="UniProtKB-KW"/>
</dbReference>
<evidence type="ECO:0000256" key="5">
    <source>
        <dbReference type="ARBA" id="ARBA00023157"/>
    </source>
</evidence>
<evidence type="ECO:0000256" key="9">
    <source>
        <dbReference type="ARBA" id="ARBA00037563"/>
    </source>
</evidence>
<dbReference type="InterPro" id="IPR016187">
    <property type="entry name" value="CTDL_fold"/>
</dbReference>
<comment type="caution">
    <text evidence="14">Lacks conserved residue(s) required for the propagation of feature annotation.</text>
</comment>
<dbReference type="SMART" id="SM00445">
    <property type="entry name" value="LINK"/>
    <property type="match status" value="2"/>
</dbReference>
<evidence type="ECO:0000256" key="14">
    <source>
        <dbReference type="PROSITE-ProRule" id="PRU00323"/>
    </source>
</evidence>
<dbReference type="SUPFAM" id="SSF56436">
    <property type="entry name" value="C-type lectin-like"/>
    <property type="match status" value="2"/>
</dbReference>
<dbReference type="PROSITE" id="PS50835">
    <property type="entry name" value="IG_LIKE"/>
    <property type="match status" value="1"/>
</dbReference>
<sequence>MRACSCRTWGKHRPDLCPVCSVQVKSVTTFSSGKSLKAAPAVSWSPLRAEPDPHRPPSPLQTHGERRRSAYICEDCWTRTTVGLIWIWDTTAAFITECEPPSPLTEDDLFADDALYPELEHSRTIYVVENAPRLSVLAEPSKVIARRGGNATLPCKILRDENLAPNRKMRIKWTKLTSDYLKEVDVFVSMDFHKRSYGRFHGRVHLLNSSPSDVSLVITDITLEDYGKYKCEIIDGLEDATTVVALDLEGVVFPYFPRLGRYNLNYYDAERACLEQDAAVASFDQLYDAWRGGLDWCNAGWLSDGSVQYPITAPREPCGGRNTVPGVRNYGVRDKEKNHYDVFCFTSHFKGRFYYLMHHSKLTYDEAVQACQKDGAQIAKVGQMFAAWKLLGYDRCDAGWLADGSVRYPISHPRRRCSPTEAAVRFSGFPDKKHKLYGVYCFKGHN</sequence>
<keyword evidence="4" id="KW-0677">Repeat</keyword>
<keyword evidence="8" id="KW-0393">Immunoglobulin domain</keyword>
<evidence type="ECO:0000256" key="11">
    <source>
        <dbReference type="ARBA" id="ARBA00040183"/>
    </source>
</evidence>
<dbReference type="FunFam" id="3.10.100.10:FF:000002">
    <property type="entry name" value="Hyaluronan proteoglycan link protein 1"/>
    <property type="match status" value="1"/>
</dbReference>
<dbReference type="GO" id="GO:0045202">
    <property type="term" value="C:synapse"/>
    <property type="evidence" value="ECO:0007669"/>
    <property type="project" value="TreeGrafter"/>
</dbReference>
<feature type="domain" description="Link" evidence="16">
    <location>
        <begin position="351"/>
        <end position="443"/>
    </location>
</feature>
<keyword evidence="18" id="KW-1185">Reference proteome</keyword>
<evidence type="ECO:0000256" key="3">
    <source>
        <dbReference type="ARBA" id="ARBA00022530"/>
    </source>
</evidence>
<dbReference type="InterPro" id="IPR016186">
    <property type="entry name" value="C-type_lectin-like/link_sf"/>
</dbReference>
<keyword evidence="2" id="KW-0964">Secreted</keyword>
<evidence type="ECO:0000256" key="10">
    <source>
        <dbReference type="ARBA" id="ARBA00038272"/>
    </source>
</evidence>
<dbReference type="GO" id="GO:0002052">
    <property type="term" value="P:positive regulation of neuroblast proliferation"/>
    <property type="evidence" value="ECO:0007669"/>
    <property type="project" value="TreeGrafter"/>
</dbReference>
<dbReference type="SMART" id="SM00406">
    <property type="entry name" value="IGv"/>
    <property type="match status" value="1"/>
</dbReference>
<evidence type="ECO:0000313" key="18">
    <source>
        <dbReference type="Proteomes" id="UP001497482"/>
    </source>
</evidence>
<keyword evidence="6" id="KW-0325">Glycoprotein</keyword>
<name>A0AAV2IWD2_KNICA</name>
<accession>A0AAV2IWD2</accession>
<dbReference type="PROSITE" id="PS01241">
    <property type="entry name" value="LINK_1"/>
    <property type="match status" value="2"/>
</dbReference>
<evidence type="ECO:0000256" key="2">
    <source>
        <dbReference type="ARBA" id="ARBA00022525"/>
    </source>
</evidence>
<evidence type="ECO:0000256" key="4">
    <source>
        <dbReference type="ARBA" id="ARBA00022737"/>
    </source>
</evidence>
<dbReference type="GO" id="GO:0005615">
    <property type="term" value="C:extracellular space"/>
    <property type="evidence" value="ECO:0007669"/>
    <property type="project" value="TreeGrafter"/>
</dbReference>
<gene>
    <name evidence="17" type="ORF">KC01_LOCUS750</name>
</gene>
<keyword evidence="3" id="KW-0272">Extracellular matrix</keyword>
<dbReference type="GO" id="GO:0010001">
    <property type="term" value="P:glial cell differentiation"/>
    <property type="evidence" value="ECO:0007669"/>
    <property type="project" value="TreeGrafter"/>
</dbReference>
<keyword evidence="5 14" id="KW-1015">Disulfide bond</keyword>
<dbReference type="Proteomes" id="UP001497482">
    <property type="component" value="Chromosome 1"/>
</dbReference>
<dbReference type="GO" id="GO:0001501">
    <property type="term" value="P:skeletal system development"/>
    <property type="evidence" value="ECO:0007669"/>
    <property type="project" value="TreeGrafter"/>
</dbReference>
<dbReference type="InterPro" id="IPR003599">
    <property type="entry name" value="Ig_sub"/>
</dbReference>
<reference evidence="17 18" key="1">
    <citation type="submission" date="2024-04" db="EMBL/GenBank/DDBJ databases">
        <authorList>
            <person name="Waldvogel A.-M."/>
            <person name="Schoenle A."/>
        </authorList>
    </citation>
    <scope>NUCLEOTIDE SEQUENCE [LARGE SCALE GENOMIC DNA]</scope>
</reference>
<dbReference type="PRINTS" id="PR01265">
    <property type="entry name" value="LINKMODULE"/>
</dbReference>
<dbReference type="CDD" id="cd03519">
    <property type="entry name" value="Link_domain_HAPLN_module_2"/>
    <property type="match status" value="1"/>
</dbReference>
<dbReference type="SUPFAM" id="SSF48726">
    <property type="entry name" value="Immunoglobulin"/>
    <property type="match status" value="1"/>
</dbReference>
<dbReference type="InterPro" id="IPR036179">
    <property type="entry name" value="Ig-like_dom_sf"/>
</dbReference>
<dbReference type="InterPro" id="IPR013783">
    <property type="entry name" value="Ig-like_fold"/>
</dbReference>
<dbReference type="Gene3D" id="2.60.40.10">
    <property type="entry name" value="Immunoglobulins"/>
    <property type="match status" value="1"/>
</dbReference>
<feature type="disulfide bond" evidence="14">
    <location>
        <begin position="396"/>
        <end position="417"/>
    </location>
</feature>
<dbReference type="InterPro" id="IPR050691">
    <property type="entry name" value="Hyaluronan_bind_Proteoglycan"/>
</dbReference>
<evidence type="ECO:0000256" key="7">
    <source>
        <dbReference type="ARBA" id="ARBA00023290"/>
    </source>
</evidence>
<feature type="domain" description="Ig-like" evidence="15">
    <location>
        <begin position="132"/>
        <end position="244"/>
    </location>
</feature>
<protein>
    <recommendedName>
        <fullName evidence="11">Hyaluronan and proteoglycan link protein 1</fullName>
    </recommendedName>
    <alternativeName>
        <fullName evidence="12">Cartilage-linking protein 1</fullName>
    </alternativeName>
    <alternativeName>
        <fullName evidence="13">Proteoglycan link protein</fullName>
    </alternativeName>
</protein>
<dbReference type="GO" id="GO:0007417">
    <property type="term" value="P:central nervous system development"/>
    <property type="evidence" value="ECO:0007669"/>
    <property type="project" value="TreeGrafter"/>
</dbReference>
<dbReference type="InterPro" id="IPR000538">
    <property type="entry name" value="Link_dom"/>
</dbReference>
<dbReference type="AlphaFoldDB" id="A0AAV2IWD2"/>
<evidence type="ECO:0000259" key="16">
    <source>
        <dbReference type="PROSITE" id="PS50963"/>
    </source>
</evidence>
<feature type="domain" description="Link" evidence="16">
    <location>
        <begin position="251"/>
        <end position="346"/>
    </location>
</feature>
<dbReference type="EMBL" id="OZ035823">
    <property type="protein sequence ID" value="CAL1568057.1"/>
    <property type="molecule type" value="Genomic_DNA"/>
</dbReference>
<evidence type="ECO:0000256" key="1">
    <source>
        <dbReference type="ARBA" id="ARBA00004498"/>
    </source>
</evidence>
<dbReference type="PANTHER" id="PTHR22804:SF10">
    <property type="entry name" value="HYALURONAN AND PROTEOGLYCAN LINK PROTEIN 1"/>
    <property type="match status" value="1"/>
</dbReference>
<dbReference type="GO" id="GO:0072534">
    <property type="term" value="C:perineuronal net"/>
    <property type="evidence" value="ECO:0007669"/>
    <property type="project" value="TreeGrafter"/>
</dbReference>
<evidence type="ECO:0000313" key="17">
    <source>
        <dbReference type="EMBL" id="CAL1568057.1"/>
    </source>
</evidence>
<keyword evidence="7" id="KW-0373">Hyaluronic acid</keyword>
<evidence type="ECO:0000259" key="15">
    <source>
        <dbReference type="PROSITE" id="PS50835"/>
    </source>
</evidence>
<dbReference type="SMART" id="SM00409">
    <property type="entry name" value="IG"/>
    <property type="match status" value="1"/>
</dbReference>
<evidence type="ECO:0000256" key="12">
    <source>
        <dbReference type="ARBA" id="ARBA00042100"/>
    </source>
</evidence>
<dbReference type="PANTHER" id="PTHR22804">
    <property type="entry name" value="AGGRECAN/VERSICAN PROTEOGLYCAN"/>
    <property type="match status" value="1"/>
</dbReference>
<dbReference type="GO" id="GO:0007155">
    <property type="term" value="P:cell adhesion"/>
    <property type="evidence" value="ECO:0007669"/>
    <property type="project" value="InterPro"/>
</dbReference>
<organism evidence="17 18">
    <name type="scientific">Knipowitschia caucasica</name>
    <name type="common">Caucasian dwarf goby</name>
    <name type="synonym">Pomatoschistus caucasicus</name>
    <dbReference type="NCBI Taxonomy" id="637954"/>
    <lineage>
        <taxon>Eukaryota</taxon>
        <taxon>Metazoa</taxon>
        <taxon>Chordata</taxon>
        <taxon>Craniata</taxon>
        <taxon>Vertebrata</taxon>
        <taxon>Euteleostomi</taxon>
        <taxon>Actinopterygii</taxon>
        <taxon>Neopterygii</taxon>
        <taxon>Teleostei</taxon>
        <taxon>Neoteleostei</taxon>
        <taxon>Acanthomorphata</taxon>
        <taxon>Gobiaria</taxon>
        <taxon>Gobiiformes</taxon>
        <taxon>Gobioidei</taxon>
        <taxon>Gobiidae</taxon>
        <taxon>Gobiinae</taxon>
        <taxon>Knipowitschia</taxon>
    </lineage>
</organism>
<evidence type="ECO:0000256" key="13">
    <source>
        <dbReference type="ARBA" id="ARBA00042980"/>
    </source>
</evidence>
<comment type="function">
    <text evidence="9">Stabilizes the aggregates of proteoglycan monomers with hyaluronic acid in the extracellular cartilage matrix.</text>
</comment>
<dbReference type="InterPro" id="IPR007110">
    <property type="entry name" value="Ig-like_dom"/>
</dbReference>
<dbReference type="CDD" id="cd03518">
    <property type="entry name" value="Link_domain_HAPLN_module_1"/>
    <property type="match status" value="1"/>
</dbReference>
<feature type="disulfide bond" evidence="14">
    <location>
        <begin position="297"/>
        <end position="318"/>
    </location>
</feature>
<dbReference type="FunFam" id="3.10.100.10:FF:000001">
    <property type="entry name" value="Hyaluronan proteoglycan link protein 1"/>
    <property type="match status" value="1"/>
</dbReference>
<dbReference type="PROSITE" id="PS50963">
    <property type="entry name" value="LINK_2"/>
    <property type="match status" value="2"/>
</dbReference>
<evidence type="ECO:0000256" key="8">
    <source>
        <dbReference type="ARBA" id="ARBA00023319"/>
    </source>
</evidence>
<evidence type="ECO:0000256" key="6">
    <source>
        <dbReference type="ARBA" id="ARBA00023180"/>
    </source>
</evidence>
<dbReference type="Gene3D" id="3.10.100.10">
    <property type="entry name" value="Mannose-Binding Protein A, subunit A"/>
    <property type="match status" value="2"/>
</dbReference>
<dbReference type="Pfam" id="PF07686">
    <property type="entry name" value="V-set"/>
    <property type="match status" value="1"/>
</dbReference>
<dbReference type="InterPro" id="IPR013106">
    <property type="entry name" value="Ig_V-set"/>
</dbReference>
<comment type="similarity">
    <text evidence="10">Belongs to the HAPLN family.</text>
</comment>
<dbReference type="Pfam" id="PF00193">
    <property type="entry name" value="Xlink"/>
    <property type="match status" value="2"/>
</dbReference>